<dbReference type="SUPFAM" id="SSF52540">
    <property type="entry name" value="P-loop containing nucleoside triphosphate hydrolases"/>
    <property type="match status" value="1"/>
</dbReference>
<dbReference type="GO" id="GO:0072686">
    <property type="term" value="C:mitotic spindle"/>
    <property type="evidence" value="ECO:0007669"/>
    <property type="project" value="TreeGrafter"/>
</dbReference>
<dbReference type="Proteomes" id="UP000515154">
    <property type="component" value="Unplaced"/>
</dbReference>
<keyword evidence="6" id="KW-0206">Cytoskeleton</keyword>
<dbReference type="InterPro" id="IPR036961">
    <property type="entry name" value="Kinesin_motor_dom_sf"/>
</dbReference>
<gene>
    <name evidence="10" type="primary">LOC115231282</name>
</gene>
<sequence>MLRIENSNELYILDPSFDRRKTYQFSEIFDHLTTQEDVYNNIVSPMVQDVHTGYNCTVFAYGQTASGKTHTMEGNLESSESGLCKDAGIIPRVLSDLFDLTKAWLVSHCRTKTATSRCPTSRYTTRRFSTCSPSVDSVGKINQSLLTLGRVITALTEKAKHIPYRESKLTRILEDSLGGRTRTTIIATISPSTSSFEETLSTLEYASLAETIENKPQVNEDFQRGSLLEVWMSGVLEMFEREIDRLKEQLTCATTGKGVLMKEDDFEYSCH</sequence>
<dbReference type="AlphaFoldDB" id="A0A7E6EKU3"/>
<evidence type="ECO:0000313" key="10">
    <source>
        <dbReference type="RefSeq" id="XP_036355914.1"/>
    </source>
</evidence>
<organism evidence="9 10">
    <name type="scientific">Octopus sinensis</name>
    <name type="common">East Asian common octopus</name>
    <dbReference type="NCBI Taxonomy" id="2607531"/>
    <lineage>
        <taxon>Eukaryota</taxon>
        <taxon>Metazoa</taxon>
        <taxon>Spiralia</taxon>
        <taxon>Lophotrochozoa</taxon>
        <taxon>Mollusca</taxon>
        <taxon>Cephalopoda</taxon>
        <taxon>Coleoidea</taxon>
        <taxon>Octopodiformes</taxon>
        <taxon>Octopoda</taxon>
        <taxon>Incirrata</taxon>
        <taxon>Octopodidae</taxon>
        <taxon>Octopus</taxon>
    </lineage>
</organism>
<keyword evidence="4 7" id="KW-0067">ATP-binding</keyword>
<evidence type="ECO:0000313" key="9">
    <source>
        <dbReference type="Proteomes" id="UP000515154"/>
    </source>
</evidence>
<dbReference type="InterPro" id="IPR001752">
    <property type="entry name" value="Kinesin_motor_dom"/>
</dbReference>
<evidence type="ECO:0000256" key="5">
    <source>
        <dbReference type="ARBA" id="ARBA00023175"/>
    </source>
</evidence>
<keyword evidence="9" id="KW-1185">Reference proteome</keyword>
<keyword evidence="2" id="KW-0963">Cytoplasm</keyword>
<evidence type="ECO:0000256" key="6">
    <source>
        <dbReference type="ARBA" id="ARBA00023212"/>
    </source>
</evidence>
<dbReference type="GO" id="GO:0007018">
    <property type="term" value="P:microtubule-based movement"/>
    <property type="evidence" value="ECO:0007669"/>
    <property type="project" value="InterPro"/>
</dbReference>
<dbReference type="GO" id="GO:0005524">
    <property type="term" value="F:ATP binding"/>
    <property type="evidence" value="ECO:0007669"/>
    <property type="project" value="UniProtKB-UniRule"/>
</dbReference>
<evidence type="ECO:0000259" key="8">
    <source>
        <dbReference type="PROSITE" id="PS50067"/>
    </source>
</evidence>
<feature type="binding site" evidence="7">
    <location>
        <begin position="62"/>
        <end position="69"/>
    </location>
    <ligand>
        <name>ATP</name>
        <dbReference type="ChEBI" id="CHEBI:30616"/>
    </ligand>
</feature>
<dbReference type="PANTHER" id="PTHR47970:SF12">
    <property type="entry name" value="KINESIN FAMILY MEMBER 11"/>
    <property type="match status" value="1"/>
</dbReference>
<proteinExistence type="inferred from homology"/>
<comment type="subcellular location">
    <subcellularLocation>
        <location evidence="1">Cytoplasm</location>
        <location evidence="1">Cytoskeleton</location>
    </subcellularLocation>
</comment>
<dbReference type="GO" id="GO:0008017">
    <property type="term" value="F:microtubule binding"/>
    <property type="evidence" value="ECO:0007669"/>
    <property type="project" value="InterPro"/>
</dbReference>
<dbReference type="InterPro" id="IPR047149">
    <property type="entry name" value="KIF11-like"/>
</dbReference>
<dbReference type="InterPro" id="IPR027417">
    <property type="entry name" value="P-loop_NTPase"/>
</dbReference>
<dbReference type="GO" id="GO:0008574">
    <property type="term" value="F:plus-end-directed microtubule motor activity"/>
    <property type="evidence" value="ECO:0007669"/>
    <property type="project" value="TreeGrafter"/>
</dbReference>
<evidence type="ECO:0000256" key="2">
    <source>
        <dbReference type="ARBA" id="ARBA00022490"/>
    </source>
</evidence>
<keyword evidence="5 7" id="KW-0505">Motor protein</keyword>
<reference evidence="10" key="1">
    <citation type="submission" date="2025-08" db="UniProtKB">
        <authorList>
            <consortium name="RefSeq"/>
        </authorList>
    </citation>
    <scope>IDENTIFICATION</scope>
</reference>
<dbReference type="SMART" id="SM00129">
    <property type="entry name" value="KISc"/>
    <property type="match status" value="1"/>
</dbReference>
<keyword evidence="3 7" id="KW-0547">Nucleotide-binding</keyword>
<dbReference type="GO" id="GO:0051231">
    <property type="term" value="P:spindle elongation"/>
    <property type="evidence" value="ECO:0007669"/>
    <property type="project" value="TreeGrafter"/>
</dbReference>
<dbReference type="RefSeq" id="XP_036355914.1">
    <property type="nucleotide sequence ID" value="XM_036500021.1"/>
</dbReference>
<dbReference type="GO" id="GO:0090307">
    <property type="term" value="P:mitotic spindle assembly"/>
    <property type="evidence" value="ECO:0007669"/>
    <property type="project" value="TreeGrafter"/>
</dbReference>
<dbReference type="GO" id="GO:0005876">
    <property type="term" value="C:spindle microtubule"/>
    <property type="evidence" value="ECO:0007669"/>
    <property type="project" value="TreeGrafter"/>
</dbReference>
<dbReference type="PROSITE" id="PS50067">
    <property type="entry name" value="KINESIN_MOTOR_2"/>
    <property type="match status" value="1"/>
</dbReference>
<evidence type="ECO:0000256" key="3">
    <source>
        <dbReference type="ARBA" id="ARBA00022741"/>
    </source>
</evidence>
<dbReference type="Gene3D" id="3.40.850.10">
    <property type="entry name" value="Kinesin motor domain"/>
    <property type="match status" value="2"/>
</dbReference>
<dbReference type="PANTHER" id="PTHR47970">
    <property type="entry name" value="KINESIN-LIKE PROTEIN KIF11"/>
    <property type="match status" value="1"/>
</dbReference>
<accession>A0A7E6EKU3</accession>
<name>A0A7E6EKU3_9MOLL</name>
<evidence type="ECO:0000256" key="7">
    <source>
        <dbReference type="PROSITE-ProRule" id="PRU00283"/>
    </source>
</evidence>
<protein>
    <submittedName>
        <fullName evidence="10">Kinesin-like protein Klp61F</fullName>
    </submittedName>
</protein>
<dbReference type="Pfam" id="PF00225">
    <property type="entry name" value="Kinesin"/>
    <property type="match status" value="2"/>
</dbReference>
<feature type="domain" description="Kinesin motor" evidence="8">
    <location>
        <begin position="1"/>
        <end position="271"/>
    </location>
</feature>
<evidence type="ECO:0000256" key="4">
    <source>
        <dbReference type="ARBA" id="ARBA00022840"/>
    </source>
</evidence>
<comment type="similarity">
    <text evidence="7">Belongs to the TRAFAC class myosin-kinesin ATPase superfamily. Kinesin family.</text>
</comment>
<dbReference type="KEGG" id="osn:115231282"/>
<evidence type="ECO:0000256" key="1">
    <source>
        <dbReference type="ARBA" id="ARBA00004245"/>
    </source>
</evidence>